<dbReference type="InterPro" id="IPR001054">
    <property type="entry name" value="A/G_cyclase"/>
</dbReference>
<keyword evidence="4" id="KW-1185">Reference proteome</keyword>
<dbReference type="RefSeq" id="WP_189575983.1">
    <property type="nucleotide sequence ID" value="NZ_BMXU01000002.1"/>
</dbReference>
<protein>
    <submittedName>
        <fullName evidence="3">CHASE2 domain-containing protein</fullName>
    </submittedName>
</protein>
<dbReference type="CDD" id="cd07302">
    <property type="entry name" value="CHD"/>
    <property type="match status" value="1"/>
</dbReference>
<organism evidence="3 4">
    <name type="scientific">Parvularcula lutaonensis</name>
    <dbReference type="NCBI Taxonomy" id="491923"/>
    <lineage>
        <taxon>Bacteria</taxon>
        <taxon>Pseudomonadati</taxon>
        <taxon>Pseudomonadota</taxon>
        <taxon>Alphaproteobacteria</taxon>
        <taxon>Parvularculales</taxon>
        <taxon>Parvularculaceae</taxon>
        <taxon>Parvularcula</taxon>
    </lineage>
</organism>
<gene>
    <name evidence="3" type="ORF">ACFONP_11835</name>
</gene>
<dbReference type="Gene3D" id="3.30.70.1230">
    <property type="entry name" value="Nucleotide cyclase"/>
    <property type="match status" value="1"/>
</dbReference>
<dbReference type="Proteomes" id="UP001595607">
    <property type="component" value="Unassembled WGS sequence"/>
</dbReference>
<dbReference type="EMBL" id="JBHRVA010000003">
    <property type="protein sequence ID" value="MFC3303422.1"/>
    <property type="molecule type" value="Genomic_DNA"/>
</dbReference>
<evidence type="ECO:0000256" key="1">
    <source>
        <dbReference type="SAM" id="Phobius"/>
    </source>
</evidence>
<dbReference type="SMART" id="SM01080">
    <property type="entry name" value="CHASE2"/>
    <property type="match status" value="1"/>
</dbReference>
<comment type="caution">
    <text evidence="3">The sequence shown here is derived from an EMBL/GenBank/DDBJ whole genome shotgun (WGS) entry which is preliminary data.</text>
</comment>
<keyword evidence="1" id="KW-0812">Transmembrane</keyword>
<feature type="domain" description="Guanylate cyclase" evidence="2">
    <location>
        <begin position="546"/>
        <end position="628"/>
    </location>
</feature>
<evidence type="ECO:0000313" key="3">
    <source>
        <dbReference type="EMBL" id="MFC3303422.1"/>
    </source>
</evidence>
<dbReference type="SUPFAM" id="SSF55073">
    <property type="entry name" value="Nucleotide cyclase"/>
    <property type="match status" value="1"/>
</dbReference>
<keyword evidence="1" id="KW-0472">Membrane</keyword>
<proteinExistence type="predicted"/>
<evidence type="ECO:0000259" key="2">
    <source>
        <dbReference type="PROSITE" id="PS50125"/>
    </source>
</evidence>
<reference evidence="4" key="1">
    <citation type="journal article" date="2019" name="Int. J. Syst. Evol. Microbiol.">
        <title>The Global Catalogue of Microorganisms (GCM) 10K type strain sequencing project: providing services to taxonomists for standard genome sequencing and annotation.</title>
        <authorList>
            <consortium name="The Broad Institute Genomics Platform"/>
            <consortium name="The Broad Institute Genome Sequencing Center for Infectious Disease"/>
            <person name="Wu L."/>
            <person name="Ma J."/>
        </authorList>
    </citation>
    <scope>NUCLEOTIDE SEQUENCE [LARGE SCALE GENOMIC DNA]</scope>
    <source>
        <strain evidence="4">KCTC 22245</strain>
    </source>
</reference>
<feature type="transmembrane region" description="Helical" evidence="1">
    <location>
        <begin position="368"/>
        <end position="389"/>
    </location>
</feature>
<accession>A0ABV7MF45</accession>
<dbReference type="InterPro" id="IPR007890">
    <property type="entry name" value="CHASE2"/>
</dbReference>
<feature type="transmembrane region" description="Helical" evidence="1">
    <location>
        <begin position="428"/>
        <end position="449"/>
    </location>
</feature>
<keyword evidence="1" id="KW-1133">Transmembrane helix</keyword>
<dbReference type="PROSITE" id="PS50125">
    <property type="entry name" value="GUANYLATE_CYCLASE_2"/>
    <property type="match status" value="1"/>
</dbReference>
<feature type="transmembrane region" description="Helical" evidence="1">
    <location>
        <begin position="12"/>
        <end position="30"/>
    </location>
</feature>
<dbReference type="InterPro" id="IPR029787">
    <property type="entry name" value="Nucleotide_cyclase"/>
</dbReference>
<name>A0ABV7MF45_9PROT</name>
<evidence type="ECO:0000313" key="4">
    <source>
        <dbReference type="Proteomes" id="UP001595607"/>
    </source>
</evidence>
<dbReference type="Pfam" id="PF05226">
    <property type="entry name" value="CHASE2"/>
    <property type="match status" value="1"/>
</dbReference>
<sequence>MFEQRQEQRLRLLLLPPAVIILLIAVYAILSSQEPGHGPRETMFDLITRLAPREVAEEFPAATILIDEESEERLGNWPWPRSAFARLIDAAENAGAESVTLTVSVAGDDPLSPDIIARRWLDAAAGDEVDRVAALSVLPSNDLVLARAVAGGPVALGIGAEVRDTGDDVAWARVSLDGIDWLELEGATDSLGYIALPSIIGDDTLSAELREARIPAVTGLPRDPGGRVRRFAPVYAAGDEPAPSAGLAALAASGRTITLTPKPGTVSSAGSPPASIALDAGEAAQLDGRAELRIWLPKDLSVPSVPAWRILDDPETWAASLDGKHVFIGEAVSENGIVQTTKSPVPAAQLHALIAGQLDQGAFPVRPAWAGFAEAFAAISLGAVAVLAVIFLPTGIAVTAAAAVAILNFIGAYAVFRTSGILLDPAPAIFASIGGPLAVALTVLTNMMVRDDAVRGAFHGALPQKAMRKLQSHGGARLLHGVHREVTVLSCAFRLPPNLVKEFEKDPKDYVLFQASANDRLRRTILEHEGTVDYGEDGRLLGYWNVPLDEPKHIELACACALKMLDDVSAMSQQVSASGHHLGKEDLADGRIEIGIATGEAFAGPVGLGGRNRYAALGQPVSFAGRLRARSEVYGPAILTDARVYDKLRHHYAFLDLDFVRRDSAGQPEMIYGLVGNPFLKASKSFRDLAEVQRELLSSWKARDLTAATRALQKLRGIPGVPQPYVELFEQRIMNARLQRARREGDHAEVLGP</sequence>
<feature type="transmembrane region" description="Helical" evidence="1">
    <location>
        <begin position="396"/>
        <end position="416"/>
    </location>
</feature>